<dbReference type="NCBIfam" id="NF002921">
    <property type="entry name" value="PRK03545.1"/>
    <property type="match status" value="1"/>
</dbReference>
<accession>E1K2M8</accession>
<feature type="transmembrane region" description="Helical" evidence="6">
    <location>
        <begin position="108"/>
        <end position="126"/>
    </location>
</feature>
<dbReference type="EMBL" id="AECZ01000065">
    <property type="protein sequence ID" value="EFL49129.1"/>
    <property type="molecule type" value="Genomic_DNA"/>
</dbReference>
<feature type="domain" description="Major facilitator superfamily (MFS) profile" evidence="7">
    <location>
        <begin position="13"/>
        <end position="387"/>
    </location>
</feature>
<evidence type="ECO:0000313" key="9">
    <source>
        <dbReference type="Proteomes" id="UP000006250"/>
    </source>
</evidence>
<keyword evidence="3 6" id="KW-0812">Transmembrane</keyword>
<evidence type="ECO:0000256" key="3">
    <source>
        <dbReference type="ARBA" id="ARBA00022692"/>
    </source>
</evidence>
<dbReference type="RefSeq" id="WP_005997208.1">
    <property type="nucleotide sequence ID" value="NZ_AECZ01000065.1"/>
</dbReference>
<name>E1K2M8_SOLFR</name>
<evidence type="ECO:0000256" key="4">
    <source>
        <dbReference type="ARBA" id="ARBA00022989"/>
    </source>
</evidence>
<dbReference type="InterPro" id="IPR050189">
    <property type="entry name" value="MFS_Efflux_Transporters"/>
</dbReference>
<keyword evidence="4 6" id="KW-1133">Transmembrane helix</keyword>
<evidence type="ECO:0000256" key="6">
    <source>
        <dbReference type="SAM" id="Phobius"/>
    </source>
</evidence>
<gene>
    <name evidence="8" type="ORF">DesfrDRAFT_4128</name>
</gene>
<feature type="transmembrane region" description="Helical" evidence="6">
    <location>
        <begin position="272"/>
        <end position="290"/>
    </location>
</feature>
<dbReference type="PANTHER" id="PTHR43124:SF4">
    <property type="entry name" value="SUGAR EFFLUX TRANSPORTER"/>
    <property type="match status" value="1"/>
</dbReference>
<dbReference type="AlphaFoldDB" id="E1K2M8"/>
<feature type="transmembrane region" description="Helical" evidence="6">
    <location>
        <begin position="339"/>
        <end position="361"/>
    </location>
</feature>
<dbReference type="eggNOG" id="COG2814">
    <property type="taxonomic scope" value="Bacteria"/>
</dbReference>
<dbReference type="GO" id="GO:0022857">
    <property type="term" value="F:transmembrane transporter activity"/>
    <property type="evidence" value="ECO:0007669"/>
    <property type="project" value="InterPro"/>
</dbReference>
<keyword evidence="9" id="KW-1185">Reference proteome</keyword>
<protein>
    <submittedName>
        <fullName evidence="8">Major facilitator superfamily MFS_1</fullName>
    </submittedName>
</protein>
<dbReference type="InterPro" id="IPR011701">
    <property type="entry name" value="MFS"/>
</dbReference>
<feature type="transmembrane region" description="Helical" evidence="6">
    <location>
        <begin position="296"/>
        <end position="318"/>
    </location>
</feature>
<dbReference type="InterPro" id="IPR020846">
    <property type="entry name" value="MFS_dom"/>
</dbReference>
<feature type="transmembrane region" description="Helical" evidence="6">
    <location>
        <begin position="12"/>
        <end position="32"/>
    </location>
</feature>
<dbReference type="InterPro" id="IPR036259">
    <property type="entry name" value="MFS_trans_sf"/>
</dbReference>
<dbReference type="Proteomes" id="UP000006250">
    <property type="component" value="Unassembled WGS sequence"/>
</dbReference>
<feature type="transmembrane region" description="Helical" evidence="6">
    <location>
        <begin position="138"/>
        <end position="159"/>
    </location>
</feature>
<proteinExistence type="predicted"/>
<evidence type="ECO:0000256" key="2">
    <source>
        <dbReference type="ARBA" id="ARBA00022475"/>
    </source>
</evidence>
<dbReference type="OrthoDB" id="9788453at2"/>
<keyword evidence="5 6" id="KW-0472">Membrane</keyword>
<feature type="transmembrane region" description="Helical" evidence="6">
    <location>
        <begin position="245"/>
        <end position="265"/>
    </location>
</feature>
<comment type="subcellular location">
    <subcellularLocation>
        <location evidence="1">Cell membrane</location>
        <topology evidence="1">Multi-pass membrane protein</topology>
    </subcellularLocation>
</comment>
<feature type="transmembrane region" description="Helical" evidence="6">
    <location>
        <begin position="83"/>
        <end position="102"/>
    </location>
</feature>
<feature type="transmembrane region" description="Helical" evidence="6">
    <location>
        <begin position="165"/>
        <end position="183"/>
    </location>
</feature>
<comment type="caution">
    <text evidence="8">The sequence shown here is derived from an EMBL/GenBank/DDBJ whole genome shotgun (WGS) entry which is preliminary data.</text>
</comment>
<evidence type="ECO:0000256" key="5">
    <source>
        <dbReference type="ARBA" id="ARBA00023136"/>
    </source>
</evidence>
<evidence type="ECO:0000313" key="8">
    <source>
        <dbReference type="EMBL" id="EFL49129.1"/>
    </source>
</evidence>
<dbReference type="Pfam" id="PF07690">
    <property type="entry name" value="MFS_1"/>
    <property type="match status" value="1"/>
</dbReference>
<dbReference type="STRING" id="596151.DesfrDRAFT_4128"/>
<evidence type="ECO:0000256" key="1">
    <source>
        <dbReference type="ARBA" id="ARBA00004651"/>
    </source>
</evidence>
<dbReference type="PROSITE" id="PS50850">
    <property type="entry name" value="MFS"/>
    <property type="match status" value="1"/>
</dbReference>
<dbReference type="SUPFAM" id="SSF103473">
    <property type="entry name" value="MFS general substrate transporter"/>
    <property type="match status" value="1"/>
</dbReference>
<reference evidence="8 9" key="1">
    <citation type="submission" date="2010-08" db="EMBL/GenBank/DDBJ databases">
        <title>The draft genome of Desulfovibrio fructosovorans JJ.</title>
        <authorList>
            <consortium name="US DOE Joint Genome Institute (JGI-PGF)"/>
            <person name="Lucas S."/>
            <person name="Copeland A."/>
            <person name="Lapidus A."/>
            <person name="Cheng J.-F."/>
            <person name="Bruce D."/>
            <person name="Goodwin L."/>
            <person name="Pitluck S."/>
            <person name="Land M.L."/>
            <person name="Hauser L."/>
            <person name="Chang Y.-J."/>
            <person name="Jeffries C."/>
            <person name="Wall J.D."/>
            <person name="Stahl D.A."/>
            <person name="Arkin A.P."/>
            <person name="Dehal P."/>
            <person name="Stolyar S.M."/>
            <person name="Hazen T.C."/>
            <person name="Woyke T.J."/>
        </authorList>
    </citation>
    <scope>NUCLEOTIDE SEQUENCE [LARGE SCALE GENOMIC DNA]</scope>
    <source>
        <strain evidence="8 9">JJ</strain>
    </source>
</reference>
<dbReference type="GO" id="GO:0005886">
    <property type="term" value="C:plasma membrane"/>
    <property type="evidence" value="ECO:0007669"/>
    <property type="project" value="UniProtKB-SubCell"/>
</dbReference>
<dbReference type="Gene3D" id="1.20.1250.20">
    <property type="entry name" value="MFS general substrate transporter like domains"/>
    <property type="match status" value="1"/>
</dbReference>
<feature type="transmembrane region" description="Helical" evidence="6">
    <location>
        <begin position="52"/>
        <end position="71"/>
    </location>
</feature>
<feature type="transmembrane region" description="Helical" evidence="6">
    <location>
        <begin position="367"/>
        <end position="383"/>
    </location>
</feature>
<keyword evidence="2" id="KW-1003">Cell membrane</keyword>
<dbReference type="PANTHER" id="PTHR43124">
    <property type="entry name" value="PURINE EFFLUX PUMP PBUE"/>
    <property type="match status" value="1"/>
</dbReference>
<sequence length="387" mass="41878">MAVDEPQRRDWIPVILLAFATFVFNTTEFAPISLLGDIAQSLNVTTAKAGQLVTIYAWMVAILSLPLMLACANMERRGLLRNVFLVFIASHVVSGLAPNYYVLLLSRIGVACAHSIFWSIVIPMGIRVAPKNYESRALGILSMGSAVALVLGLPLGRVIGLQLGWRMTFVCIGGMALLAMLALMRRLPVMPSQHAGDLKSLPRLFKRPALVGLYILTLVLITGHFTGYTYIEPFVTRVARGSEDFATLVLLVFGLAGIAGCYFFIRCNPKHPAATFAVPVWLTTVCLLLMRPVMGSLPTLLVVYAVWGMAMSAVNLVLQYNVVRVAPDATDVAMSIYSGIYNIGIGSGALVGGLVTIHMGLEDVDNVAGAIAVAASLWCLYYLRRRG</sequence>
<feature type="transmembrane region" description="Helical" evidence="6">
    <location>
        <begin position="204"/>
        <end position="225"/>
    </location>
</feature>
<organism evidence="8 9">
    <name type="scientific">Solidesulfovibrio fructosivorans JJ]</name>
    <dbReference type="NCBI Taxonomy" id="596151"/>
    <lineage>
        <taxon>Bacteria</taxon>
        <taxon>Pseudomonadati</taxon>
        <taxon>Thermodesulfobacteriota</taxon>
        <taxon>Desulfovibrionia</taxon>
        <taxon>Desulfovibrionales</taxon>
        <taxon>Desulfovibrionaceae</taxon>
        <taxon>Solidesulfovibrio</taxon>
    </lineage>
</organism>
<dbReference type="CDD" id="cd17324">
    <property type="entry name" value="MFS_NepI_like"/>
    <property type="match status" value="1"/>
</dbReference>
<evidence type="ECO:0000259" key="7">
    <source>
        <dbReference type="PROSITE" id="PS50850"/>
    </source>
</evidence>